<dbReference type="CDD" id="cd19499">
    <property type="entry name" value="RecA-like_ClpB_Hsp104-like"/>
    <property type="match status" value="1"/>
</dbReference>
<keyword evidence="1" id="KW-0547">Nucleotide-binding</keyword>
<dbReference type="InterPro" id="IPR019489">
    <property type="entry name" value="Clp_ATPase_C"/>
</dbReference>
<organism evidence="7 8">
    <name type="scientific">Sorangium cellulosum</name>
    <name type="common">Polyangium cellulosum</name>
    <dbReference type="NCBI Taxonomy" id="56"/>
    <lineage>
        <taxon>Bacteria</taxon>
        <taxon>Pseudomonadati</taxon>
        <taxon>Myxococcota</taxon>
        <taxon>Polyangia</taxon>
        <taxon>Polyangiales</taxon>
        <taxon>Polyangiaceae</taxon>
        <taxon>Sorangium</taxon>
    </lineage>
</organism>
<keyword evidence="2" id="KW-0067">ATP-binding</keyword>
<dbReference type="PANTHER" id="PTHR11638:SF18">
    <property type="entry name" value="HEAT SHOCK PROTEIN 104"/>
    <property type="match status" value="1"/>
</dbReference>
<reference evidence="7 8" key="1">
    <citation type="submission" date="2015-09" db="EMBL/GenBank/DDBJ databases">
        <title>Sorangium comparison.</title>
        <authorList>
            <person name="Zaburannyi N."/>
            <person name="Bunk B."/>
            <person name="Overmann J."/>
            <person name="Mueller R."/>
        </authorList>
    </citation>
    <scope>NUCLEOTIDE SEQUENCE [LARGE SCALE GENOMIC DNA]</scope>
    <source>
        <strain evidence="7 8">So ce26</strain>
    </source>
</reference>
<feature type="domain" description="AAA+ ATPase" evidence="5">
    <location>
        <begin position="290"/>
        <end position="487"/>
    </location>
</feature>
<proteinExistence type="predicted"/>
<dbReference type="OrthoDB" id="8857354at2"/>
<name>A0A2L0EIV0_SORCE</name>
<feature type="region of interest" description="Disordered" evidence="4">
    <location>
        <begin position="1020"/>
        <end position="1039"/>
    </location>
</feature>
<feature type="region of interest" description="Disordered" evidence="4">
    <location>
        <begin position="132"/>
        <end position="157"/>
    </location>
</feature>
<accession>A0A2L0EIV0</accession>
<dbReference type="SMART" id="SM01086">
    <property type="entry name" value="ClpB_D2-small"/>
    <property type="match status" value="1"/>
</dbReference>
<feature type="domain" description="AAA+ ATPase" evidence="5">
    <location>
        <begin position="562"/>
        <end position="705"/>
    </location>
</feature>
<evidence type="ECO:0000259" key="6">
    <source>
        <dbReference type="SMART" id="SM01086"/>
    </source>
</evidence>
<dbReference type="Pfam" id="PF10431">
    <property type="entry name" value="ClpB_D2-small"/>
    <property type="match status" value="1"/>
</dbReference>
<dbReference type="SUPFAM" id="SSF52540">
    <property type="entry name" value="P-loop containing nucleoside triphosphate hydrolases"/>
    <property type="match status" value="2"/>
</dbReference>
<evidence type="ECO:0000313" key="7">
    <source>
        <dbReference type="EMBL" id="AUX39222.1"/>
    </source>
</evidence>
<evidence type="ECO:0000256" key="2">
    <source>
        <dbReference type="ARBA" id="ARBA00022840"/>
    </source>
</evidence>
<evidence type="ECO:0000313" key="8">
    <source>
        <dbReference type="Proteomes" id="UP000238348"/>
    </source>
</evidence>
<sequence length="1203" mass="130410">MSTSAGDDGRSAPAPEDTAGATEPGATEARGERTARALVFVRERFDGACLAFPVAAPDAASFGREEDVLVEQQLFLREHAARAEPDAISRLSFPEGTELLSVDVPVPRDDLPRKLRSEVPVTFPCVVVPAGERPARKPPAAASHSPPAAAPPARDAAGGERDAWVLVPGLGHTFYVEAGEPIAPAIRQEVRRILAAEPLSSWEHMGLLPGSGHRLEVLRAPLPEPERTGGHGQRGVSLAERARRKKAVDTLVSVATPLHVAAQRSPAARPPLVCRDAELARLAALLDGAPRLGVLLVGPEHAGKTALMQAYVARQTRLVYATSGAQLIAGMSGLGQWQERIHEVMEAAAALDAVLYFENLDDVLAERVEGGHVDLPGAMRPYLDEGRVRVVGELRDDRLDALEGRHWAFFAGLSRIRVEPLTARDARRALAERAAHDARVEPHRPSVADDALTALVDLAERYLPYTAFPGKAVRLYEDLRTVHERERTSQGEPVTLGRGDLHELFSMRTGMPAFLLRDDLPLRVDRVARDLGASVVGQERAVRALAETIAVVKAGLSPPDKPLAALLFVGPTGVGKTELARALAALLFGSPDRLSRFDMSEFASEGAADRLIRGTDGAGGLLTQRVREQPFCVLLLDEIEKAHRAVFDLLLQVLGEGRLSDARGRTAYFHNAIVIMTSNLGAAERRAQAGFAGAAGAHAAAPPEERAALDEAHYQRVVAGAFRQEFVNRIDRVVPFRSLTRAELTEVARLTAQRLGQRRGLSEAGVALEVSERALARLAEDGHAPAYGARALRRHLEEHLAAPLARLLAKLGGEARELTVWVTEAGEPDLPAEGAALARAETPALRLVARRRRAARAAQQAFGVEQVGALRREVDQWMGLAPVEQLREQIDFLLTQLSLGDAPSRDRRMEQDTAALQAEHHRLSEIWGQLSRAQEEMHEVEELAMMALLEGEEVRELAGEARAAWEGVRRVLPRALVATEPRRDAITLILEELDAGAFERWLAPLLEELPRRGWNATLHIDGDRPGPGDGAWPASRRWGPPRAPRDVLGALEQPKRGFRSVLLRCTGSYAGAFLSLERGLHRRVVQKRDAGDAPGDGRLHVFVHFVAHAAGIAEDQWEHASLAPPPAGAAAARRRGAAAREHDEVEGAALIAARRARIAMDPAWYWRRLDEVVLAHLLLFEDGGSGLDRSEYFSVGGDGAEPG</sequence>
<dbReference type="AlphaFoldDB" id="A0A2L0EIV0"/>
<feature type="domain" description="Clp ATPase C-terminal" evidence="6">
    <location>
        <begin position="739"/>
        <end position="830"/>
    </location>
</feature>
<dbReference type="GO" id="GO:0034605">
    <property type="term" value="P:cellular response to heat"/>
    <property type="evidence" value="ECO:0007669"/>
    <property type="project" value="TreeGrafter"/>
</dbReference>
<gene>
    <name evidence="7" type="ORF">SOCE26_006050</name>
</gene>
<feature type="region of interest" description="Disordered" evidence="4">
    <location>
        <begin position="1"/>
        <end position="32"/>
    </location>
</feature>
<protein>
    <submittedName>
        <fullName evidence="7">Uncharacterized protein</fullName>
    </submittedName>
</protein>
<dbReference type="RefSeq" id="WP_104977220.1">
    <property type="nucleotide sequence ID" value="NZ_CP012673.1"/>
</dbReference>
<dbReference type="GO" id="GO:0016887">
    <property type="term" value="F:ATP hydrolysis activity"/>
    <property type="evidence" value="ECO:0007669"/>
    <property type="project" value="InterPro"/>
</dbReference>
<dbReference type="Gene3D" id="1.10.8.60">
    <property type="match status" value="1"/>
</dbReference>
<feature type="compositionally biased region" description="Low complexity" evidence="4">
    <location>
        <begin position="138"/>
        <end position="156"/>
    </location>
</feature>
<keyword evidence="3" id="KW-0143">Chaperone</keyword>
<evidence type="ECO:0000259" key="5">
    <source>
        <dbReference type="SMART" id="SM00382"/>
    </source>
</evidence>
<dbReference type="PANTHER" id="PTHR11638">
    <property type="entry name" value="ATP-DEPENDENT CLP PROTEASE"/>
    <property type="match status" value="1"/>
</dbReference>
<dbReference type="Proteomes" id="UP000238348">
    <property type="component" value="Chromosome"/>
</dbReference>
<dbReference type="GO" id="GO:0005524">
    <property type="term" value="F:ATP binding"/>
    <property type="evidence" value="ECO:0007669"/>
    <property type="project" value="UniProtKB-KW"/>
</dbReference>
<evidence type="ECO:0000256" key="3">
    <source>
        <dbReference type="ARBA" id="ARBA00023186"/>
    </source>
</evidence>
<dbReference type="InterPro" id="IPR001270">
    <property type="entry name" value="ClpA/B"/>
</dbReference>
<dbReference type="InterPro" id="IPR003593">
    <property type="entry name" value="AAA+_ATPase"/>
</dbReference>
<dbReference type="InterPro" id="IPR027417">
    <property type="entry name" value="P-loop_NTPase"/>
</dbReference>
<dbReference type="Pfam" id="PF07724">
    <property type="entry name" value="AAA_2"/>
    <property type="match status" value="1"/>
</dbReference>
<dbReference type="InterPro" id="IPR050130">
    <property type="entry name" value="ClpA_ClpB"/>
</dbReference>
<dbReference type="InterPro" id="IPR003959">
    <property type="entry name" value="ATPase_AAA_core"/>
</dbReference>
<evidence type="ECO:0000256" key="1">
    <source>
        <dbReference type="ARBA" id="ARBA00022741"/>
    </source>
</evidence>
<dbReference type="Pfam" id="PF00004">
    <property type="entry name" value="AAA"/>
    <property type="match status" value="1"/>
</dbReference>
<dbReference type="SMART" id="SM00382">
    <property type="entry name" value="AAA"/>
    <property type="match status" value="2"/>
</dbReference>
<dbReference type="EMBL" id="CP012673">
    <property type="protein sequence ID" value="AUX39222.1"/>
    <property type="molecule type" value="Genomic_DNA"/>
</dbReference>
<feature type="compositionally biased region" description="Low complexity" evidence="4">
    <location>
        <begin position="18"/>
        <end position="28"/>
    </location>
</feature>
<dbReference type="GO" id="GO:0005737">
    <property type="term" value="C:cytoplasm"/>
    <property type="evidence" value="ECO:0007669"/>
    <property type="project" value="TreeGrafter"/>
</dbReference>
<dbReference type="PRINTS" id="PR00300">
    <property type="entry name" value="CLPPROTEASEA"/>
</dbReference>
<dbReference type="Gene3D" id="3.40.50.300">
    <property type="entry name" value="P-loop containing nucleotide triphosphate hydrolases"/>
    <property type="match status" value="2"/>
</dbReference>
<evidence type="ECO:0000256" key="4">
    <source>
        <dbReference type="SAM" id="MobiDB-lite"/>
    </source>
</evidence>